<accession>G0QY61</accession>
<dbReference type="AlphaFoldDB" id="G0QY61"/>
<dbReference type="PROSITE" id="PS00678">
    <property type="entry name" value="WD_REPEATS_1"/>
    <property type="match status" value="1"/>
</dbReference>
<keyword evidence="1 3" id="KW-0853">WD repeat</keyword>
<gene>
    <name evidence="6" type="ORF">IMG5_147640</name>
</gene>
<dbReference type="eggNOG" id="ENOG502QTIS">
    <property type="taxonomic scope" value="Eukaryota"/>
</dbReference>
<dbReference type="EC" id="2.4.1.37" evidence="6"/>
<evidence type="ECO:0000313" key="7">
    <source>
        <dbReference type="Proteomes" id="UP000008983"/>
    </source>
</evidence>
<organism evidence="6 7">
    <name type="scientific">Ichthyophthirius multifiliis</name>
    <name type="common">White spot disease agent</name>
    <name type="synonym">Ich</name>
    <dbReference type="NCBI Taxonomy" id="5932"/>
    <lineage>
        <taxon>Eukaryota</taxon>
        <taxon>Sar</taxon>
        <taxon>Alveolata</taxon>
        <taxon>Ciliophora</taxon>
        <taxon>Intramacronucleata</taxon>
        <taxon>Oligohymenophorea</taxon>
        <taxon>Hymenostomatida</taxon>
        <taxon>Ophryoglenina</taxon>
        <taxon>Ichthyophthirius</taxon>
    </lineage>
</organism>
<dbReference type="PROSITE" id="PS50294">
    <property type="entry name" value="WD_REPEATS_REGION"/>
    <property type="match status" value="2"/>
</dbReference>
<evidence type="ECO:0000313" key="6">
    <source>
        <dbReference type="EMBL" id="EGR29835.1"/>
    </source>
</evidence>
<dbReference type="InterPro" id="IPR036322">
    <property type="entry name" value="WD40_repeat_dom_sf"/>
</dbReference>
<keyword evidence="7" id="KW-1185">Reference proteome</keyword>
<feature type="repeat" description="WD" evidence="3">
    <location>
        <begin position="406"/>
        <end position="447"/>
    </location>
</feature>
<dbReference type="Gene3D" id="2.130.10.10">
    <property type="entry name" value="YVTN repeat-like/Quinoprotein amine dehydrogenase"/>
    <property type="match status" value="3"/>
</dbReference>
<dbReference type="GO" id="GO:0004381">
    <property type="term" value="F:fucosylgalactoside 3-alpha-galactosyltransferase activity"/>
    <property type="evidence" value="ECO:0007669"/>
    <property type="project" value="UniProtKB-EC"/>
</dbReference>
<feature type="coiled-coil region" evidence="4">
    <location>
        <begin position="1081"/>
        <end position="1108"/>
    </location>
</feature>
<dbReference type="SMART" id="SM00320">
    <property type="entry name" value="WD40"/>
    <property type="match status" value="6"/>
</dbReference>
<name>G0QY61_ICHMU</name>
<dbReference type="EC" id="3.4.21.53" evidence="6"/>
<dbReference type="OMA" id="SYTEYHC"/>
<dbReference type="InterPro" id="IPR015943">
    <property type="entry name" value="WD40/YVTN_repeat-like_dom_sf"/>
</dbReference>
<evidence type="ECO:0000256" key="5">
    <source>
        <dbReference type="SAM" id="MobiDB-lite"/>
    </source>
</evidence>
<dbReference type="GO" id="GO:0004828">
    <property type="term" value="F:serine-tRNA ligase activity"/>
    <property type="evidence" value="ECO:0007669"/>
    <property type="project" value="UniProtKB-EC"/>
</dbReference>
<dbReference type="PANTHER" id="PTHR32215">
    <property type="entry name" value="CILIA- AND FLAGELLA-ASSOCIATED PROTEIN 57"/>
    <property type="match status" value="1"/>
</dbReference>
<evidence type="ECO:0000256" key="3">
    <source>
        <dbReference type="PROSITE-ProRule" id="PRU00221"/>
    </source>
</evidence>
<dbReference type="RefSeq" id="XP_004031071.1">
    <property type="nucleotide sequence ID" value="XM_004031023.1"/>
</dbReference>
<feature type="repeat" description="WD" evidence="3">
    <location>
        <begin position="542"/>
        <end position="583"/>
    </location>
</feature>
<dbReference type="Proteomes" id="UP000008983">
    <property type="component" value="Unassembled WGS sequence"/>
</dbReference>
<protein>
    <submittedName>
        <fullName evidence="6">WD repeat protein</fullName>
        <ecNumber evidence="6">2.4.1.37</ecNumber>
        <ecNumber evidence="6">3.4.21.53</ecNumber>
        <ecNumber evidence="6">6.1.1.11</ecNumber>
    </submittedName>
</protein>
<dbReference type="EMBL" id="GL984102">
    <property type="protein sequence ID" value="EGR29835.1"/>
    <property type="molecule type" value="Genomic_DNA"/>
</dbReference>
<evidence type="ECO:0000256" key="1">
    <source>
        <dbReference type="ARBA" id="ARBA00022574"/>
    </source>
</evidence>
<dbReference type="Pfam" id="PF00400">
    <property type="entry name" value="WD40"/>
    <property type="match status" value="3"/>
</dbReference>
<feature type="coiled-coil region" evidence="4">
    <location>
        <begin position="930"/>
        <end position="957"/>
    </location>
</feature>
<dbReference type="STRING" id="857967.G0QY61"/>
<dbReference type="InterPro" id="IPR001680">
    <property type="entry name" value="WD40_rpt"/>
</dbReference>
<dbReference type="PANTHER" id="PTHR32215:SF0">
    <property type="entry name" value="CILIA- AND FLAGELLA-ASSOCIATED PROTEIN 57"/>
    <property type="match status" value="1"/>
</dbReference>
<dbReference type="OrthoDB" id="47276at2759"/>
<keyword evidence="6" id="KW-0378">Hydrolase</keyword>
<dbReference type="GO" id="GO:0004252">
    <property type="term" value="F:serine-type endopeptidase activity"/>
    <property type="evidence" value="ECO:0007669"/>
    <property type="project" value="UniProtKB-EC"/>
</dbReference>
<dbReference type="SUPFAM" id="SSF50978">
    <property type="entry name" value="WD40 repeat-like"/>
    <property type="match status" value="2"/>
</dbReference>
<feature type="coiled-coil region" evidence="4">
    <location>
        <begin position="740"/>
        <end position="822"/>
    </location>
</feature>
<sequence length="1108" mass="128714">MNLHLANFHQTSDAHIQLGFVFGMNSQIRTNIYFLDEEKIIYPAGHNIVQYHIQDKIQVYYYGSTDYRGISCIELSPMHRQLAVGFKSCKQSTQGDDNYENPSIIIYDTITQRKKHQLVFREEKIKYWVSIAFPDQNMESKHIVSLSGNYLTERHKEKDSKEKNLPTTPDGEIVVCYWGLSGSGKILAWVKLSLASIDAFEVSISKKDCSLFTCIGKKVFKCFKKIDTVSDENNKKNKSTLKVQCQQLNGAPTELSQDYTCHTWLQKENSIFLVVCTANGEIILCDENAEFLQVLKDSPVNSQKQAFRIECISSFGKGFIIGAKDATIFVYKGTGCDINPFEEVQKITTFSQLGDLKEHYITGLSVSPISEEKLVCSLSTNSIYQIKLKKDQLFQNEQEQIEAISLNFHSGAINGLDICARKPLIATCGKDRTIKVWNFEEKTLELSWQFNEEALCLALHPSGLHMVVCFTDKLKWMNICLHQQTNSNKQKHYKEITQFKQCREIRFSNGGQYFAAINGAQSSQLIQIFRFYTGEQPPELVFKGHQNKVKCLTWSKDDSLLASCGTDGFIYIWRIDSDQPDARLFEYPNKNIQFNCVALNIETQMIYGCANDRNLYLGYIYDQGQNTQKINQEVILNQIVFPSSHKVLFGGIQDPQRSSGAIRCILFTTKSNNKYQDYAAHDEQGIEKLRVTYDDRYLITGGRDGCVMVFQIKDRDLRGVKMQEGYAKYSEEILVTRQDLDDLKGQIDNFQSQISEFNTQNINSQSNQKDEEIKQLQERLQTSMEYNKTAYEQLEEKKKDIQKKYEEEIKIMKDKQEQEIQDLDTSYQRKVMDEVERYEKKFKFVLDHKIKELKRDIGPREDEILRMKEDTNEMDKLLKKYNSYNNYLGNAVDELYTAQELMNQQIKDQRNTISTQNTKIKRFKDDIYKAVQFIQDYQKLSENIQELKEKYVSQDLSKTTNDDKIQIEQAQQKQHLQQKVERLKRYLKQDNKIHKEYNLTLMTKNVKLISEINKLRKEVKEIQKGEGGQVNYQDRSSSKGNNSIGKVRAHTAGARQSIKYGQKLNDENNFDLIIDEKKKFLQQQNELLGNLKMKLESLKYEYENINQI</sequence>
<dbReference type="InterPro" id="IPR019775">
    <property type="entry name" value="WD40_repeat_CS"/>
</dbReference>
<dbReference type="InParanoid" id="G0QY61"/>
<keyword evidence="6" id="KW-0328">Glycosyltransferase</keyword>
<keyword evidence="6" id="KW-0436">Ligase</keyword>
<dbReference type="PROSITE" id="PS50082">
    <property type="entry name" value="WD_REPEATS_2"/>
    <property type="match status" value="2"/>
</dbReference>
<evidence type="ECO:0000256" key="4">
    <source>
        <dbReference type="SAM" id="Coils"/>
    </source>
</evidence>
<reference evidence="6 7" key="1">
    <citation type="submission" date="2011-07" db="EMBL/GenBank/DDBJ databases">
        <authorList>
            <person name="Coyne R."/>
            <person name="Brami D."/>
            <person name="Johnson J."/>
            <person name="Hostetler J."/>
            <person name="Hannick L."/>
            <person name="Clark T."/>
            <person name="Cassidy-Hanley D."/>
            <person name="Inman J."/>
        </authorList>
    </citation>
    <scope>NUCLEOTIDE SEQUENCE [LARGE SCALE GENOMIC DNA]</scope>
    <source>
        <strain evidence="6 7">G5</strain>
    </source>
</reference>
<dbReference type="GeneID" id="14905958"/>
<dbReference type="EC" id="6.1.1.11" evidence="6"/>
<keyword evidence="4" id="KW-0175">Coiled coil</keyword>
<feature type="region of interest" description="Disordered" evidence="5">
    <location>
        <begin position="1026"/>
        <end position="1050"/>
    </location>
</feature>
<keyword evidence="2" id="KW-0677">Repeat</keyword>
<evidence type="ECO:0000256" key="2">
    <source>
        <dbReference type="ARBA" id="ARBA00022737"/>
    </source>
</evidence>
<dbReference type="InterPro" id="IPR052993">
    <property type="entry name" value="CFA-57"/>
</dbReference>
<proteinExistence type="predicted"/>
<feature type="compositionally biased region" description="Polar residues" evidence="5">
    <location>
        <begin position="1030"/>
        <end position="1044"/>
    </location>
</feature>
<keyword evidence="6" id="KW-0808">Transferase</keyword>